<dbReference type="eggNOG" id="KOG1082">
    <property type="taxonomic scope" value="Eukaryota"/>
</dbReference>
<proteinExistence type="predicted"/>
<dbReference type="Pfam" id="PF00856">
    <property type="entry name" value="SET"/>
    <property type="match status" value="1"/>
</dbReference>
<dbReference type="SUPFAM" id="SSF82199">
    <property type="entry name" value="SET domain"/>
    <property type="match status" value="1"/>
</dbReference>
<evidence type="ECO:0000313" key="11">
    <source>
        <dbReference type="Proteomes" id="UP000008281"/>
    </source>
</evidence>
<keyword evidence="4" id="KW-0808">Transferase</keyword>
<evidence type="ECO:0000256" key="5">
    <source>
        <dbReference type="ARBA" id="ARBA00022691"/>
    </source>
</evidence>
<keyword evidence="5" id="KW-0949">S-adenosyl-L-methionine</keyword>
<keyword evidence="7" id="KW-0862">Zinc</keyword>
<organism evidence="11">
    <name type="scientific">Caenorhabditis remanei</name>
    <name type="common">Caenorhabditis vulgaris</name>
    <dbReference type="NCBI Taxonomy" id="31234"/>
    <lineage>
        <taxon>Eukaryota</taxon>
        <taxon>Metazoa</taxon>
        <taxon>Ecdysozoa</taxon>
        <taxon>Nematoda</taxon>
        <taxon>Chromadorea</taxon>
        <taxon>Rhabditida</taxon>
        <taxon>Rhabditina</taxon>
        <taxon>Rhabditomorpha</taxon>
        <taxon>Rhabditoidea</taxon>
        <taxon>Rhabditidae</taxon>
        <taxon>Peloderinae</taxon>
        <taxon>Caenorhabditis</taxon>
    </lineage>
</organism>
<feature type="region of interest" description="Disordered" evidence="8">
    <location>
        <begin position="1"/>
        <end position="92"/>
    </location>
</feature>
<dbReference type="OMA" id="WDSETIT"/>
<dbReference type="Gene3D" id="2.170.270.10">
    <property type="entry name" value="SET domain"/>
    <property type="match status" value="1"/>
</dbReference>
<dbReference type="PANTHER" id="PTHR46223">
    <property type="entry name" value="HISTONE-LYSINE N-METHYLTRANSFERASE SUV39H"/>
    <property type="match status" value="1"/>
</dbReference>
<dbReference type="InterPro" id="IPR046341">
    <property type="entry name" value="SET_dom_sf"/>
</dbReference>
<dbReference type="GO" id="GO:0005694">
    <property type="term" value="C:chromosome"/>
    <property type="evidence" value="ECO:0007669"/>
    <property type="project" value="UniProtKB-SubCell"/>
</dbReference>
<dbReference type="GO" id="GO:0046872">
    <property type="term" value="F:metal ion binding"/>
    <property type="evidence" value="ECO:0007669"/>
    <property type="project" value="UniProtKB-KW"/>
</dbReference>
<comment type="subcellular location">
    <subcellularLocation>
        <location evidence="1">Chromosome</location>
    </subcellularLocation>
</comment>
<reference evidence="10" key="1">
    <citation type="submission" date="2007-07" db="EMBL/GenBank/DDBJ databases">
        <title>PCAP assembly of the Caenorhabditis remanei genome.</title>
        <authorList>
            <consortium name="The Caenorhabditis remanei Sequencing Consortium"/>
            <person name="Wilson R.K."/>
        </authorList>
    </citation>
    <scope>NUCLEOTIDE SEQUENCE [LARGE SCALE GENOMIC DNA]</scope>
    <source>
        <strain evidence="10">PB4641</strain>
    </source>
</reference>
<evidence type="ECO:0000259" key="9">
    <source>
        <dbReference type="PROSITE" id="PS50280"/>
    </source>
</evidence>
<dbReference type="SMART" id="SM00317">
    <property type="entry name" value="SET"/>
    <property type="match status" value="1"/>
</dbReference>
<keyword evidence="3" id="KW-0489">Methyltransferase</keyword>
<dbReference type="InterPro" id="IPR050973">
    <property type="entry name" value="H3K9_Histone-Lys_N-MTase"/>
</dbReference>
<dbReference type="AlphaFoldDB" id="E3N8S2"/>
<dbReference type="GO" id="GO:0032259">
    <property type="term" value="P:methylation"/>
    <property type="evidence" value="ECO:0007669"/>
    <property type="project" value="UniProtKB-KW"/>
</dbReference>
<evidence type="ECO:0000256" key="2">
    <source>
        <dbReference type="ARBA" id="ARBA00022454"/>
    </source>
</evidence>
<dbReference type="STRING" id="31234.E3N8S2"/>
<protein>
    <recommendedName>
        <fullName evidence="9">SET domain-containing protein</fullName>
    </recommendedName>
</protein>
<dbReference type="Proteomes" id="UP000008281">
    <property type="component" value="Unassembled WGS sequence"/>
</dbReference>
<dbReference type="PANTHER" id="PTHR46223:SF3">
    <property type="entry name" value="HISTONE-LYSINE N-METHYLTRANSFERASE SET-23"/>
    <property type="match status" value="1"/>
</dbReference>
<name>E3N8S2_CAERE</name>
<dbReference type="OrthoDB" id="5846691at2759"/>
<gene>
    <name evidence="10" type="ORF">CRE_22619</name>
</gene>
<dbReference type="HOGENOM" id="CLU_018364_0_0_1"/>
<keyword evidence="2" id="KW-0158">Chromosome</keyword>
<evidence type="ECO:0000256" key="4">
    <source>
        <dbReference type="ARBA" id="ARBA00022679"/>
    </source>
</evidence>
<dbReference type="GO" id="GO:0008168">
    <property type="term" value="F:methyltransferase activity"/>
    <property type="evidence" value="ECO:0007669"/>
    <property type="project" value="UniProtKB-KW"/>
</dbReference>
<dbReference type="InterPro" id="IPR001214">
    <property type="entry name" value="SET_dom"/>
</dbReference>
<evidence type="ECO:0000313" key="10">
    <source>
        <dbReference type="EMBL" id="EFO89581.1"/>
    </source>
</evidence>
<sequence>MNSNNVSNKREFEKMTSGTRNTRSHNEHRSNNEAGPSQRLRQVPQSRVLLPLQQNSQNAPKRTKIEKKQNDQEPTTSNALILPVNLDDSTDPPKTVVESVFDDGSDDTIDDVVETDEQIATRLNQTLIAIVITNNRNIANQRNPRVKVITEFKSFIPHGCIEANRAQRAGSWRRDERLYLPGIPAKKFCVEDVTIHGDSENYWQIQTLFMDKKCNVKVYFVGWSCLAMESQKRLKLRSSAPAMIRNVEIRNKFLESLKRMVDSDGMKYCVDREKNLNEVIESNPDHIFWAYQDLSFFHSKVHLNNRMGTIFYMCMRKEMVTPPVYAYSTVNVVHSDAYLLCEKSPMIRRLLSTRMTYADPNNLGACETPETCRCNYRFNELFKSHMHHDILIIPKNRQYDKNGLLDLEEHNNYDERVVMECSDACGCSWRCPRRQLQRGQQLSLVVYYLDEIRGFGMKAAEPIKKGQFISEYVGEMRVLKEGEKRNTSYDAGFALLNRNLVITSENIGNVSRFFSHACTPNAAFMEVYSRRFETDPLIPRIGVYALEDIEVGEDVTVSYWSKDAMPEKSELQCKCIEDCPNFLPYD</sequence>
<dbReference type="PROSITE" id="PS50280">
    <property type="entry name" value="SET"/>
    <property type="match status" value="1"/>
</dbReference>
<dbReference type="InParanoid" id="E3N8S2"/>
<evidence type="ECO:0000256" key="7">
    <source>
        <dbReference type="ARBA" id="ARBA00022833"/>
    </source>
</evidence>
<evidence type="ECO:0000256" key="3">
    <source>
        <dbReference type="ARBA" id="ARBA00022603"/>
    </source>
</evidence>
<keyword evidence="11" id="KW-1185">Reference proteome</keyword>
<keyword evidence="6" id="KW-0479">Metal-binding</keyword>
<evidence type="ECO:0000256" key="1">
    <source>
        <dbReference type="ARBA" id="ARBA00004286"/>
    </source>
</evidence>
<accession>E3N8S2</accession>
<feature type="domain" description="SET" evidence="9">
    <location>
        <begin position="442"/>
        <end position="560"/>
    </location>
</feature>
<evidence type="ECO:0000256" key="6">
    <source>
        <dbReference type="ARBA" id="ARBA00022723"/>
    </source>
</evidence>
<feature type="compositionally biased region" description="Polar residues" evidence="8">
    <location>
        <begin position="32"/>
        <end position="45"/>
    </location>
</feature>
<evidence type="ECO:0000256" key="8">
    <source>
        <dbReference type="SAM" id="MobiDB-lite"/>
    </source>
</evidence>
<dbReference type="EMBL" id="DS268558">
    <property type="protein sequence ID" value="EFO89581.1"/>
    <property type="molecule type" value="Genomic_DNA"/>
</dbReference>